<comment type="catalytic activity">
    <reaction evidence="6">
        <text>DNA(n) + a 2'-deoxyribonucleoside 5'-triphosphate = DNA(n+1) + diphosphate</text>
        <dbReference type="Rhea" id="RHEA:22508"/>
        <dbReference type="Rhea" id="RHEA-COMP:17339"/>
        <dbReference type="Rhea" id="RHEA-COMP:17340"/>
        <dbReference type="ChEBI" id="CHEBI:33019"/>
        <dbReference type="ChEBI" id="CHEBI:61560"/>
        <dbReference type="ChEBI" id="CHEBI:173112"/>
        <dbReference type="EC" id="2.7.7.7"/>
    </reaction>
</comment>
<feature type="domain" description="Polymerase/histidinol phosphatase N-terminal" evidence="7">
    <location>
        <begin position="10"/>
        <end position="77"/>
    </location>
</feature>
<dbReference type="EC" id="2.7.7.7" evidence="1"/>
<evidence type="ECO:0000256" key="2">
    <source>
        <dbReference type="ARBA" id="ARBA00022679"/>
    </source>
</evidence>
<dbReference type="SUPFAM" id="SSF89550">
    <property type="entry name" value="PHP domain-like"/>
    <property type="match status" value="1"/>
</dbReference>
<dbReference type="Pfam" id="PF07733">
    <property type="entry name" value="DNA_pol3_alpha"/>
    <property type="match status" value="1"/>
</dbReference>
<dbReference type="PANTHER" id="PTHR32294">
    <property type="entry name" value="DNA POLYMERASE III SUBUNIT ALPHA"/>
    <property type="match status" value="1"/>
</dbReference>
<evidence type="ECO:0000313" key="8">
    <source>
        <dbReference type="EMBL" id="PJC23314.1"/>
    </source>
</evidence>
<dbReference type="Pfam" id="PF14579">
    <property type="entry name" value="HHH_6"/>
    <property type="match status" value="1"/>
</dbReference>
<dbReference type="InterPro" id="IPR040982">
    <property type="entry name" value="DNA_pol3_finger"/>
</dbReference>
<dbReference type="NCBIfam" id="TIGR00594">
    <property type="entry name" value="polc"/>
    <property type="match status" value="1"/>
</dbReference>
<accession>A0A2M8EKP3</accession>
<evidence type="ECO:0000256" key="3">
    <source>
        <dbReference type="ARBA" id="ARBA00022695"/>
    </source>
</evidence>
<keyword evidence="3" id="KW-0548">Nucleotidyltransferase</keyword>
<dbReference type="NCBIfam" id="NF004226">
    <property type="entry name" value="PRK05673.1"/>
    <property type="match status" value="1"/>
</dbReference>
<dbReference type="SMART" id="SM00481">
    <property type="entry name" value="POLIIIAc"/>
    <property type="match status" value="1"/>
</dbReference>
<dbReference type="GO" id="GO:0003887">
    <property type="term" value="F:DNA-directed DNA polymerase activity"/>
    <property type="evidence" value="ECO:0007669"/>
    <property type="project" value="UniProtKB-KW"/>
</dbReference>
<protein>
    <recommendedName>
        <fullName evidence="1">DNA-directed DNA polymerase</fullName>
        <ecNumber evidence="1">2.7.7.7</ecNumber>
    </recommendedName>
</protein>
<organism evidence="8 9">
    <name type="scientific">candidate division WWE3 bacterium CG_4_9_14_0_2_um_filter_35_11</name>
    <dbReference type="NCBI Taxonomy" id="1975077"/>
    <lineage>
        <taxon>Bacteria</taxon>
        <taxon>Katanobacteria</taxon>
    </lineage>
</organism>
<keyword evidence="4" id="KW-0235">DNA replication</keyword>
<evidence type="ECO:0000256" key="6">
    <source>
        <dbReference type="ARBA" id="ARBA00049244"/>
    </source>
</evidence>
<evidence type="ECO:0000256" key="4">
    <source>
        <dbReference type="ARBA" id="ARBA00022705"/>
    </source>
</evidence>
<dbReference type="Gene3D" id="1.10.150.870">
    <property type="match status" value="1"/>
</dbReference>
<sequence>MSEENKPSFVHLHVHTEYSMLDGLNKIPRLIEKVKNSGMNAVALTDHGVMYGMFEFWKACHEAEIKPIIGCEIYVAPTERTLRQEVNGIKYYHLVLLAKDLVGYHNLIRLVSIGHLEGFYYRPRVDKEILEKYSEGLICTSACPAGPLGRHILLDQTKKAKEWLEFLKKTYKGDFYLELQRHGLVGNDELPKDPKDATDFMKEQSKINKQLIKWSKEFNLPLIATTDAHYLDDSDEFTQEVLFAIKDGKTLEDPTRRLPYKHTYIKTTEEMSEVFSDIPEVIANTQKLADSVSDYDITYDRVQPTFPDVPKGKTAGKVLRELAYEGAKVKYGEITEELKDRLEEELTVIHDKGYDDYFLVVSDMMKWARNQGIIVGARGSVGGSVIAYCLEIINIEPIKWELYFERFLNPERESPPDIDMDIQDNRRAELIKYVEGKYGKENLCGVAAFGRLKTRNAIRDVSRVMGIDLSTADTLSKLVEVVYGKPKAIDWMIENNHEFKGIVESSPQLKEMARVVSKIDGLCRHVSTHACGHLITPKPNVEYVPLQTETGTSEKVITQIEFAPLEYLGLMKFDFLGLSNLSIIDYALKLIEKRTGEKIDIYTIPEDDEKTFKLFQDGNTTAVFQFESAGMKRYLKELHPENLEDLCFMAAAYRPGPMQFIQPYIDCKHGKKDQEYLIPELKPILGNTYGYLIYQEQVIRIAVDIAGYSMGQADILRRAMGKKVMAIMNAQEKTFVDGCIKNGFTEEIGKKLFEYMVEFANYGFNKAHSAAYGVIGYWTAYLKAHFPVEFMCARLTSDMDYPDKLIVALEEAKHIGLAILPPDINKSHAEFVPEGDDGIRYGLDGIKNVGANVVEEIIKERDEKGEFKSLDEVCIRVTSVNSRTLESLIKVGSMDPFGDIASMLSAYPGILSSSSKEIQKNKAGQLGMFGGADGTTKIVKATILPDVPKAKLSDRLGWEKDLLGIYFTSHPM</sequence>
<dbReference type="InterPro" id="IPR004805">
    <property type="entry name" value="DnaE2/DnaE/PolC"/>
</dbReference>
<dbReference type="Proteomes" id="UP000229756">
    <property type="component" value="Unassembled WGS sequence"/>
</dbReference>
<reference evidence="9" key="1">
    <citation type="submission" date="2017-09" db="EMBL/GenBank/DDBJ databases">
        <title>Depth-based differentiation of microbial function through sediment-hosted aquifers and enrichment of novel symbionts in the deep terrestrial subsurface.</title>
        <authorList>
            <person name="Probst A.J."/>
            <person name="Ladd B."/>
            <person name="Jarett J.K."/>
            <person name="Geller-Mcgrath D.E."/>
            <person name="Sieber C.M.K."/>
            <person name="Emerson J.B."/>
            <person name="Anantharaman K."/>
            <person name="Thomas B.C."/>
            <person name="Malmstrom R."/>
            <person name="Stieglmeier M."/>
            <person name="Klingl A."/>
            <person name="Woyke T."/>
            <person name="Ryan C.M."/>
            <person name="Banfield J.F."/>
        </authorList>
    </citation>
    <scope>NUCLEOTIDE SEQUENCE [LARGE SCALE GENOMIC DNA]</scope>
</reference>
<keyword evidence="5" id="KW-0239">DNA-directed DNA polymerase</keyword>
<dbReference type="Gene3D" id="1.10.10.1600">
    <property type="entry name" value="Bacterial DNA polymerase III alpha subunit, thumb domain"/>
    <property type="match status" value="1"/>
</dbReference>
<dbReference type="InterPro" id="IPR029460">
    <property type="entry name" value="DNAPol_HHH"/>
</dbReference>
<keyword evidence="2" id="KW-0808">Transferase</keyword>
<evidence type="ECO:0000256" key="1">
    <source>
        <dbReference type="ARBA" id="ARBA00012417"/>
    </source>
</evidence>
<name>A0A2M8EKP3_UNCKA</name>
<dbReference type="PANTHER" id="PTHR32294:SF0">
    <property type="entry name" value="DNA POLYMERASE III SUBUNIT ALPHA"/>
    <property type="match status" value="1"/>
</dbReference>
<dbReference type="Pfam" id="PF02811">
    <property type="entry name" value="PHP"/>
    <property type="match status" value="1"/>
</dbReference>
<evidence type="ECO:0000259" key="7">
    <source>
        <dbReference type="SMART" id="SM00481"/>
    </source>
</evidence>
<comment type="caution">
    <text evidence="8">The sequence shown here is derived from an EMBL/GenBank/DDBJ whole genome shotgun (WGS) entry which is preliminary data.</text>
</comment>
<gene>
    <name evidence="8" type="ORF">CO058_04080</name>
</gene>
<dbReference type="InterPro" id="IPR004013">
    <property type="entry name" value="PHP_dom"/>
</dbReference>
<proteinExistence type="predicted"/>
<dbReference type="InterPro" id="IPR003141">
    <property type="entry name" value="Pol/His_phosphatase_N"/>
</dbReference>
<dbReference type="AlphaFoldDB" id="A0A2M8EKP3"/>
<evidence type="ECO:0000256" key="5">
    <source>
        <dbReference type="ARBA" id="ARBA00022932"/>
    </source>
</evidence>
<dbReference type="InterPro" id="IPR041931">
    <property type="entry name" value="DNA_pol3_alpha_thumb_dom"/>
</dbReference>
<dbReference type="GO" id="GO:0006260">
    <property type="term" value="P:DNA replication"/>
    <property type="evidence" value="ECO:0007669"/>
    <property type="project" value="UniProtKB-KW"/>
</dbReference>
<dbReference type="InterPro" id="IPR016195">
    <property type="entry name" value="Pol/histidinol_Pase-like"/>
</dbReference>
<dbReference type="InterPro" id="IPR011708">
    <property type="entry name" value="DNA_pol3_alpha_NTPase_dom"/>
</dbReference>
<dbReference type="EMBL" id="PFSJ01000030">
    <property type="protein sequence ID" value="PJC23314.1"/>
    <property type="molecule type" value="Genomic_DNA"/>
</dbReference>
<evidence type="ECO:0000313" key="9">
    <source>
        <dbReference type="Proteomes" id="UP000229756"/>
    </source>
</evidence>
<dbReference type="Gene3D" id="3.20.20.140">
    <property type="entry name" value="Metal-dependent hydrolases"/>
    <property type="match status" value="1"/>
</dbReference>
<dbReference type="Pfam" id="PF17657">
    <property type="entry name" value="DNA_pol3_finger"/>
    <property type="match status" value="1"/>
</dbReference>
<dbReference type="GO" id="GO:0008408">
    <property type="term" value="F:3'-5' exonuclease activity"/>
    <property type="evidence" value="ECO:0007669"/>
    <property type="project" value="InterPro"/>
</dbReference>
<dbReference type="CDD" id="cd12113">
    <property type="entry name" value="PHP_PolIIIA_DnaE3"/>
    <property type="match status" value="1"/>
</dbReference>